<dbReference type="InterPro" id="IPR024344">
    <property type="entry name" value="MDMPI_metal-binding"/>
</dbReference>
<dbReference type="EMBL" id="BAAAZR010000002">
    <property type="protein sequence ID" value="GAA3799245.1"/>
    <property type="molecule type" value="Genomic_DNA"/>
</dbReference>
<dbReference type="InterPro" id="IPR034660">
    <property type="entry name" value="DinB/YfiT-like"/>
</dbReference>
<name>A0ABP7HRB4_9ACTN</name>
<dbReference type="NCBIfam" id="TIGR03086">
    <property type="entry name" value="TIGR03086 family metal-binding protein"/>
    <property type="match status" value="1"/>
</dbReference>
<organism evidence="2 3">
    <name type="scientific">Sphaerisporangium flaviroseum</name>
    <dbReference type="NCBI Taxonomy" id="509199"/>
    <lineage>
        <taxon>Bacteria</taxon>
        <taxon>Bacillati</taxon>
        <taxon>Actinomycetota</taxon>
        <taxon>Actinomycetes</taxon>
        <taxon>Streptosporangiales</taxon>
        <taxon>Streptosporangiaceae</taxon>
        <taxon>Sphaerisporangium</taxon>
    </lineage>
</organism>
<dbReference type="NCBIfam" id="TIGR03083">
    <property type="entry name" value="maleylpyruvate isomerase family mycothiol-dependent enzyme"/>
    <property type="match status" value="1"/>
</dbReference>
<dbReference type="Gene3D" id="1.20.120.450">
    <property type="entry name" value="dinb family like domain"/>
    <property type="match status" value="1"/>
</dbReference>
<dbReference type="InterPro" id="IPR017520">
    <property type="entry name" value="CHP03086"/>
</dbReference>
<sequence>MLEMHAIAMDEFGLRVAMIDDRHWSAPTPCSEWTVRDLVNHLVVEQLWVPPLLAGATVSDVGDRFDGDQLGDDPMARWTEASVAAQRALAEPGALGRDVELSYGTVNARRYCMEMASDLAVHAWDLARGLGVDDRIDPRLMAEVYEYLAPMTGALEGSGMFAAPVPVPDDADPQTRTLALTGRRP</sequence>
<keyword evidence="3" id="KW-1185">Reference proteome</keyword>
<evidence type="ECO:0000259" key="1">
    <source>
        <dbReference type="Pfam" id="PF11716"/>
    </source>
</evidence>
<dbReference type="Pfam" id="PF11716">
    <property type="entry name" value="MDMPI_N"/>
    <property type="match status" value="1"/>
</dbReference>
<evidence type="ECO:0000313" key="2">
    <source>
        <dbReference type="EMBL" id="GAA3799245.1"/>
    </source>
</evidence>
<protein>
    <submittedName>
        <fullName evidence="2">TIGR03086 family metal-binding protein</fullName>
    </submittedName>
</protein>
<gene>
    <name evidence="2" type="ORF">GCM10022226_18290</name>
</gene>
<feature type="domain" description="Mycothiol-dependent maleylpyruvate isomerase metal-binding" evidence="1">
    <location>
        <begin position="8"/>
        <end position="127"/>
    </location>
</feature>
<dbReference type="Proteomes" id="UP001500888">
    <property type="component" value="Unassembled WGS sequence"/>
</dbReference>
<dbReference type="InterPro" id="IPR017517">
    <property type="entry name" value="Maleyloyr_isom"/>
</dbReference>
<evidence type="ECO:0000313" key="3">
    <source>
        <dbReference type="Proteomes" id="UP001500888"/>
    </source>
</evidence>
<reference evidence="3" key="1">
    <citation type="journal article" date="2019" name="Int. J. Syst. Evol. Microbiol.">
        <title>The Global Catalogue of Microorganisms (GCM) 10K type strain sequencing project: providing services to taxonomists for standard genome sequencing and annotation.</title>
        <authorList>
            <consortium name="The Broad Institute Genomics Platform"/>
            <consortium name="The Broad Institute Genome Sequencing Center for Infectious Disease"/>
            <person name="Wu L."/>
            <person name="Ma J."/>
        </authorList>
    </citation>
    <scope>NUCLEOTIDE SEQUENCE [LARGE SCALE GENOMIC DNA]</scope>
    <source>
        <strain evidence="3">JCM 16908</strain>
    </source>
</reference>
<accession>A0ABP7HRB4</accession>
<proteinExistence type="predicted"/>
<comment type="caution">
    <text evidence="2">The sequence shown here is derived from an EMBL/GenBank/DDBJ whole genome shotgun (WGS) entry which is preliminary data.</text>
</comment>
<dbReference type="SUPFAM" id="SSF109854">
    <property type="entry name" value="DinB/YfiT-like putative metalloenzymes"/>
    <property type="match status" value="1"/>
</dbReference>